<gene>
    <name evidence="4" type="primary">dacB</name>
    <name evidence="4" type="ORF">NCTC13093_02164</name>
</gene>
<dbReference type="Gene3D" id="3.40.710.10">
    <property type="entry name" value="DD-peptidase/beta-lactamase superfamily"/>
    <property type="match status" value="1"/>
</dbReference>
<dbReference type="InterPro" id="IPR000667">
    <property type="entry name" value="Peptidase_S13"/>
</dbReference>
<dbReference type="SUPFAM" id="SSF56601">
    <property type="entry name" value="beta-lactamase/transpeptidase-like"/>
    <property type="match status" value="1"/>
</dbReference>
<evidence type="ECO:0000256" key="3">
    <source>
        <dbReference type="SAM" id="SignalP"/>
    </source>
</evidence>
<dbReference type="PANTHER" id="PTHR30023">
    <property type="entry name" value="D-ALANYL-D-ALANINE CARBOXYPEPTIDASE"/>
    <property type="match status" value="1"/>
</dbReference>
<keyword evidence="4" id="KW-0645">Protease</keyword>
<organism evidence="4 5">
    <name type="scientific">Anaerobiospirillum thomasii</name>
    <dbReference type="NCBI Taxonomy" id="179995"/>
    <lineage>
        <taxon>Bacteria</taxon>
        <taxon>Pseudomonadati</taxon>
        <taxon>Pseudomonadota</taxon>
        <taxon>Gammaproteobacteria</taxon>
        <taxon>Aeromonadales</taxon>
        <taxon>Succinivibrionaceae</taxon>
        <taxon>Anaerobiospirillum</taxon>
    </lineage>
</organism>
<protein>
    <submittedName>
        <fullName evidence="4">D-alanyl-D-alanine carboxypeptidase dacB</fullName>
        <ecNumber evidence="4">3.4.16.4</ecNumber>
    </submittedName>
</protein>
<dbReference type="Pfam" id="PF02113">
    <property type="entry name" value="Peptidase_S13"/>
    <property type="match status" value="1"/>
</dbReference>
<feature type="signal peptide" evidence="3">
    <location>
        <begin position="1"/>
        <end position="23"/>
    </location>
</feature>
<dbReference type="Gene3D" id="3.50.80.20">
    <property type="entry name" value="D-Ala-D-Ala carboxypeptidase C, peptidase S13"/>
    <property type="match status" value="1"/>
</dbReference>
<feature type="chain" id="PRO_5016090017" evidence="3">
    <location>
        <begin position="24"/>
        <end position="499"/>
    </location>
</feature>
<keyword evidence="2 4" id="KW-0378">Hydrolase</keyword>
<dbReference type="PANTHER" id="PTHR30023:SF0">
    <property type="entry name" value="PENICILLIN-SENSITIVE CARBOXYPEPTIDASE A"/>
    <property type="match status" value="1"/>
</dbReference>
<dbReference type="InterPro" id="IPR012338">
    <property type="entry name" value="Beta-lactam/transpept-like"/>
</dbReference>
<dbReference type="RefSeq" id="WP_181463213.1">
    <property type="nucleotide sequence ID" value="NZ_UAPV01000001.1"/>
</dbReference>
<dbReference type="Proteomes" id="UP000250086">
    <property type="component" value="Unassembled WGS sequence"/>
</dbReference>
<evidence type="ECO:0000256" key="2">
    <source>
        <dbReference type="ARBA" id="ARBA00022801"/>
    </source>
</evidence>
<dbReference type="PRINTS" id="PR00922">
    <property type="entry name" value="DADACBPTASE3"/>
</dbReference>
<dbReference type="GO" id="GO:0000270">
    <property type="term" value="P:peptidoglycan metabolic process"/>
    <property type="evidence" value="ECO:0007669"/>
    <property type="project" value="TreeGrafter"/>
</dbReference>
<dbReference type="GO" id="GO:0006508">
    <property type="term" value="P:proteolysis"/>
    <property type="evidence" value="ECO:0007669"/>
    <property type="project" value="InterPro"/>
</dbReference>
<evidence type="ECO:0000313" key="5">
    <source>
        <dbReference type="Proteomes" id="UP000250086"/>
    </source>
</evidence>
<dbReference type="EMBL" id="UAPV01000001">
    <property type="protein sequence ID" value="SPT70743.1"/>
    <property type="molecule type" value="Genomic_DNA"/>
</dbReference>
<dbReference type="AlphaFoldDB" id="A0A2X0VAE0"/>
<proteinExistence type="inferred from homology"/>
<name>A0A2X0VAE0_9GAMM</name>
<dbReference type="NCBIfam" id="TIGR00666">
    <property type="entry name" value="PBP4"/>
    <property type="match status" value="1"/>
</dbReference>
<evidence type="ECO:0000256" key="1">
    <source>
        <dbReference type="ARBA" id="ARBA00006096"/>
    </source>
</evidence>
<evidence type="ECO:0000313" key="4">
    <source>
        <dbReference type="EMBL" id="SPT70743.1"/>
    </source>
</evidence>
<dbReference type="GO" id="GO:0009002">
    <property type="term" value="F:serine-type D-Ala-D-Ala carboxypeptidase activity"/>
    <property type="evidence" value="ECO:0007669"/>
    <property type="project" value="UniProtKB-EC"/>
</dbReference>
<dbReference type="EC" id="3.4.16.4" evidence="4"/>
<keyword evidence="5" id="KW-1185">Reference proteome</keyword>
<reference evidence="4 5" key="1">
    <citation type="submission" date="2018-06" db="EMBL/GenBank/DDBJ databases">
        <authorList>
            <consortium name="Pathogen Informatics"/>
            <person name="Doyle S."/>
        </authorList>
    </citation>
    <scope>NUCLEOTIDE SEQUENCE [LARGE SCALE GENOMIC DNA]</scope>
    <source>
        <strain evidence="4 5">NCTC13093</strain>
    </source>
</reference>
<sequence>MNKTLRALLAPLCLVFAVGSANAIALSDKPVAGSSIAVAYTLPGSKTIYGYNNETYFHPASTQKVITALAAILYLGHDFTLTTKLLVQKKAIDANSNSLLIDKDGVLHSDVIIKFTGDPTLTTQKYRQMLAFLRDTGVKGINGRVLLDISRFSGKSRGNGWSWDDLPVCFTAPSASIVLNRNCTYAELATDGVGSRATPVIPAGIPIRITSDVVAVSNRDYGGDCELEANLFIDNNYHLTGCLPADNNGRPYPISLAIADPVRWGLDWTVKILNDLDIKVTGGIEAVMTPSDDVQAIYQIKSAPMRDLVKYMLQKSNNLYADTIAKNIAAEYYNLPATYYRADRAMRSILKQYADIDLGNAYIVDGSGLSPHNLLSANNLLEVLSYIQKHNKNLGFMELLPVSGQSGTLQWRASTSQEPLKGNVIAKTGTLQNVYNLAGFVKTKSGATVPFVIFANSISYDERTRDRVKYRIMPSPHYGYERYLLEKIYNEQPIERAPQ</sequence>
<keyword evidence="4" id="KW-0121">Carboxypeptidase</keyword>
<keyword evidence="3" id="KW-0732">Signal</keyword>
<accession>A0A2X0VAE0</accession>
<comment type="similarity">
    <text evidence="1">Belongs to the peptidase S13 family.</text>
</comment>